<evidence type="ECO:0000313" key="2">
    <source>
        <dbReference type="EMBL" id="MDN5211446.1"/>
    </source>
</evidence>
<organism evidence="2 3">
    <name type="scientific">Agaribacillus aureus</name>
    <dbReference type="NCBI Taxonomy" id="3051825"/>
    <lineage>
        <taxon>Bacteria</taxon>
        <taxon>Pseudomonadati</taxon>
        <taxon>Bacteroidota</taxon>
        <taxon>Cytophagia</taxon>
        <taxon>Cytophagales</taxon>
        <taxon>Splendidivirgaceae</taxon>
        <taxon>Agaribacillus</taxon>
    </lineage>
</organism>
<protein>
    <submittedName>
        <fullName evidence="2">Glycosyltransferase family 2 protein</fullName>
        <ecNumber evidence="2">2.4.-.-</ecNumber>
    </submittedName>
</protein>
<dbReference type="EC" id="2.4.-.-" evidence="2"/>
<dbReference type="InterPro" id="IPR001173">
    <property type="entry name" value="Glyco_trans_2-like"/>
</dbReference>
<accession>A0ABT8L4T8</accession>
<dbReference type="GO" id="GO:0016757">
    <property type="term" value="F:glycosyltransferase activity"/>
    <property type="evidence" value="ECO:0007669"/>
    <property type="project" value="UniProtKB-KW"/>
</dbReference>
<dbReference type="RefSeq" id="WP_346756779.1">
    <property type="nucleotide sequence ID" value="NZ_JAUJEB010000001.1"/>
</dbReference>
<gene>
    <name evidence="2" type="ORF">QQ020_05270</name>
</gene>
<keyword evidence="2" id="KW-0328">Glycosyltransferase</keyword>
<evidence type="ECO:0000259" key="1">
    <source>
        <dbReference type="Pfam" id="PF00535"/>
    </source>
</evidence>
<feature type="domain" description="Glycosyltransferase 2-like" evidence="1">
    <location>
        <begin position="4"/>
        <end position="128"/>
    </location>
</feature>
<reference evidence="2" key="1">
    <citation type="submission" date="2023-06" db="EMBL/GenBank/DDBJ databases">
        <title>Genomic of Agaribacillus aureum.</title>
        <authorList>
            <person name="Wang G."/>
        </authorList>
    </citation>
    <scope>NUCLEOTIDE SEQUENCE</scope>
    <source>
        <strain evidence="2">BMA12</strain>
    </source>
</reference>
<dbReference type="InterPro" id="IPR029044">
    <property type="entry name" value="Nucleotide-diphossugar_trans"/>
</dbReference>
<proteinExistence type="predicted"/>
<dbReference type="Pfam" id="PF00535">
    <property type="entry name" value="Glycos_transf_2"/>
    <property type="match status" value="1"/>
</dbReference>
<dbReference type="CDD" id="cd06433">
    <property type="entry name" value="GT_2_WfgS_like"/>
    <property type="match status" value="1"/>
</dbReference>
<dbReference type="PANTHER" id="PTHR22916">
    <property type="entry name" value="GLYCOSYLTRANSFERASE"/>
    <property type="match status" value="1"/>
</dbReference>
<dbReference type="Gene3D" id="3.90.550.10">
    <property type="entry name" value="Spore Coat Polysaccharide Biosynthesis Protein SpsA, Chain A"/>
    <property type="match status" value="1"/>
</dbReference>
<dbReference type="PANTHER" id="PTHR22916:SF65">
    <property type="entry name" value="SLR1065 PROTEIN"/>
    <property type="match status" value="1"/>
</dbReference>
<dbReference type="Proteomes" id="UP001172083">
    <property type="component" value="Unassembled WGS sequence"/>
</dbReference>
<sequence length="260" mass="30747">MKISVLTPCFNSGDFIERAIKSVIAQNYENFEHIITDGNSTDNTREILEKYDHLNWVSEPDLGQSDAMNKAFKMSTGDIIVFLNADDEFEKGIFQLVVDTFNKNTDVDMVIGNLRFIWPHKTFVRYPSNKYSDVIQYWKDLFPQNPVSYFYKREVQEAAGEFPLQNHYTMDYWFLLKAFKVSNILKVDEVFGNFYNNGDNKTAATDSVRNSHKTVVEYLFKNDIQRVPWFYLRYSMLKLYPYYLKINPWKRKKVRNKAMG</sequence>
<keyword evidence="2" id="KW-0808">Transferase</keyword>
<dbReference type="EMBL" id="JAUJEB010000001">
    <property type="protein sequence ID" value="MDN5211446.1"/>
    <property type="molecule type" value="Genomic_DNA"/>
</dbReference>
<evidence type="ECO:0000313" key="3">
    <source>
        <dbReference type="Proteomes" id="UP001172083"/>
    </source>
</evidence>
<name>A0ABT8L4T8_9BACT</name>
<keyword evidence="3" id="KW-1185">Reference proteome</keyword>
<dbReference type="SUPFAM" id="SSF53448">
    <property type="entry name" value="Nucleotide-diphospho-sugar transferases"/>
    <property type="match status" value="1"/>
</dbReference>
<comment type="caution">
    <text evidence="2">The sequence shown here is derived from an EMBL/GenBank/DDBJ whole genome shotgun (WGS) entry which is preliminary data.</text>
</comment>